<dbReference type="FunCoup" id="A0A5R8Q9N1">
    <property type="interactions" value="317"/>
</dbReference>
<keyword evidence="11 19" id="KW-0067">ATP-binding</keyword>
<dbReference type="RefSeq" id="WP_138191932.1">
    <property type="nucleotide sequence ID" value="NZ_VBWP01000009.1"/>
</dbReference>
<evidence type="ECO:0000256" key="11">
    <source>
        <dbReference type="ARBA" id="ARBA00022840"/>
    </source>
</evidence>
<evidence type="ECO:0000259" key="22">
    <source>
        <dbReference type="Pfam" id="PF08245"/>
    </source>
</evidence>
<dbReference type="GO" id="GO:0008360">
    <property type="term" value="P:regulation of cell shape"/>
    <property type="evidence" value="ECO:0007669"/>
    <property type="project" value="UniProtKB-KW"/>
</dbReference>
<dbReference type="InterPro" id="IPR005762">
    <property type="entry name" value="MurD"/>
</dbReference>
<dbReference type="HAMAP" id="MF_00639">
    <property type="entry name" value="MurD"/>
    <property type="match status" value="1"/>
</dbReference>
<dbReference type="InParanoid" id="A0A5R8Q9N1"/>
<evidence type="ECO:0000256" key="17">
    <source>
        <dbReference type="ARBA" id="ARBA00032324"/>
    </source>
</evidence>
<evidence type="ECO:0000256" key="18">
    <source>
        <dbReference type="ARBA" id="ARBA00047632"/>
    </source>
</evidence>
<comment type="pathway">
    <text evidence="3 19 20">Cell wall biogenesis; peptidoglycan biosynthesis.</text>
</comment>
<feature type="binding site" evidence="19">
    <location>
        <begin position="120"/>
        <end position="126"/>
    </location>
    <ligand>
        <name>ATP</name>
        <dbReference type="ChEBI" id="CHEBI:30616"/>
    </ligand>
</feature>
<accession>A0A5R8Q9N1</accession>
<evidence type="ECO:0000256" key="6">
    <source>
        <dbReference type="ARBA" id="ARBA00015655"/>
    </source>
</evidence>
<dbReference type="Gene3D" id="3.90.190.20">
    <property type="entry name" value="Mur ligase, C-terminal domain"/>
    <property type="match status" value="1"/>
</dbReference>
<dbReference type="SUPFAM" id="SSF51984">
    <property type="entry name" value="MurCD N-terminal domain"/>
    <property type="match status" value="1"/>
</dbReference>
<dbReference type="UniPathway" id="UPA00219"/>
<dbReference type="Pfam" id="PF02875">
    <property type="entry name" value="Mur_ligase_C"/>
    <property type="match status" value="1"/>
</dbReference>
<evidence type="ECO:0000256" key="15">
    <source>
        <dbReference type="ARBA" id="ARBA00023316"/>
    </source>
</evidence>
<evidence type="ECO:0000313" key="23">
    <source>
        <dbReference type="EMBL" id="TLG72147.1"/>
    </source>
</evidence>
<dbReference type="Proteomes" id="UP000306912">
    <property type="component" value="Unassembled WGS sequence"/>
</dbReference>
<keyword evidence="7 19" id="KW-0963">Cytoplasm</keyword>
<dbReference type="InterPro" id="IPR018109">
    <property type="entry name" value="Folylpolyglutamate_synth_CS"/>
</dbReference>
<evidence type="ECO:0000256" key="7">
    <source>
        <dbReference type="ARBA" id="ARBA00022490"/>
    </source>
</evidence>
<evidence type="ECO:0000256" key="16">
    <source>
        <dbReference type="ARBA" id="ARBA00030398"/>
    </source>
</evidence>
<keyword evidence="8 19" id="KW-0436">Ligase</keyword>
<comment type="catalytic activity">
    <reaction evidence="18 19 20">
        <text>UDP-N-acetyl-alpha-D-muramoyl-L-alanine + D-glutamate + ATP = UDP-N-acetyl-alpha-D-muramoyl-L-alanyl-D-glutamate + ADP + phosphate + H(+)</text>
        <dbReference type="Rhea" id="RHEA:16429"/>
        <dbReference type="ChEBI" id="CHEBI:15378"/>
        <dbReference type="ChEBI" id="CHEBI:29986"/>
        <dbReference type="ChEBI" id="CHEBI:30616"/>
        <dbReference type="ChEBI" id="CHEBI:43474"/>
        <dbReference type="ChEBI" id="CHEBI:83898"/>
        <dbReference type="ChEBI" id="CHEBI:83900"/>
        <dbReference type="ChEBI" id="CHEBI:456216"/>
        <dbReference type="EC" id="6.3.2.9"/>
    </reaction>
</comment>
<dbReference type="InterPro" id="IPR013221">
    <property type="entry name" value="Mur_ligase_cen"/>
</dbReference>
<evidence type="ECO:0000256" key="10">
    <source>
        <dbReference type="ARBA" id="ARBA00022741"/>
    </source>
</evidence>
<dbReference type="GO" id="GO:0071555">
    <property type="term" value="P:cell wall organization"/>
    <property type="evidence" value="ECO:0007669"/>
    <property type="project" value="UniProtKB-KW"/>
</dbReference>
<dbReference type="GO" id="GO:0004326">
    <property type="term" value="F:tetrahydrofolylpolyglutamate synthase activity"/>
    <property type="evidence" value="ECO:0007669"/>
    <property type="project" value="InterPro"/>
</dbReference>
<evidence type="ECO:0000256" key="14">
    <source>
        <dbReference type="ARBA" id="ARBA00023306"/>
    </source>
</evidence>
<dbReference type="AlphaFoldDB" id="A0A5R8Q9N1"/>
<dbReference type="GO" id="GO:0005737">
    <property type="term" value="C:cytoplasm"/>
    <property type="evidence" value="ECO:0007669"/>
    <property type="project" value="UniProtKB-SubCell"/>
</dbReference>
<evidence type="ECO:0000313" key="24">
    <source>
        <dbReference type="Proteomes" id="UP000306912"/>
    </source>
</evidence>
<evidence type="ECO:0000256" key="13">
    <source>
        <dbReference type="ARBA" id="ARBA00022984"/>
    </source>
</evidence>
<dbReference type="InterPro" id="IPR036565">
    <property type="entry name" value="Mur-like_cat_sf"/>
</dbReference>
<keyword evidence="9 19" id="KW-0132">Cell division</keyword>
<keyword evidence="12 19" id="KW-0133">Cell shape</keyword>
<dbReference type="InterPro" id="IPR004101">
    <property type="entry name" value="Mur_ligase_C"/>
</dbReference>
<dbReference type="Pfam" id="PF08245">
    <property type="entry name" value="Mur_ligase_M"/>
    <property type="match status" value="1"/>
</dbReference>
<evidence type="ECO:0000256" key="12">
    <source>
        <dbReference type="ARBA" id="ARBA00022960"/>
    </source>
</evidence>
<dbReference type="SUPFAM" id="SSF53623">
    <property type="entry name" value="MurD-like peptide ligases, catalytic domain"/>
    <property type="match status" value="1"/>
</dbReference>
<keyword evidence="14 19" id="KW-0131">Cell cycle</keyword>
<comment type="subcellular location">
    <subcellularLocation>
        <location evidence="2 19 20">Cytoplasm</location>
    </subcellularLocation>
</comment>
<dbReference type="Gene3D" id="3.40.1190.10">
    <property type="entry name" value="Mur-like, catalytic domain"/>
    <property type="match status" value="1"/>
</dbReference>
<evidence type="ECO:0000256" key="5">
    <source>
        <dbReference type="ARBA" id="ARBA00012212"/>
    </source>
</evidence>
<dbReference type="OrthoDB" id="9809796at2"/>
<dbReference type="SUPFAM" id="SSF53244">
    <property type="entry name" value="MurD-like peptide ligases, peptide-binding domain"/>
    <property type="match status" value="1"/>
</dbReference>
<evidence type="ECO:0000256" key="3">
    <source>
        <dbReference type="ARBA" id="ARBA00004752"/>
    </source>
</evidence>
<comment type="similarity">
    <text evidence="4 19">Belongs to the MurCDEF family.</text>
</comment>
<dbReference type="GO" id="GO:0005524">
    <property type="term" value="F:ATP binding"/>
    <property type="evidence" value="ECO:0007669"/>
    <property type="project" value="UniProtKB-UniRule"/>
</dbReference>
<feature type="domain" description="Mur ligase central" evidence="22">
    <location>
        <begin position="118"/>
        <end position="292"/>
    </location>
</feature>
<dbReference type="NCBIfam" id="TIGR01087">
    <property type="entry name" value="murD"/>
    <property type="match status" value="1"/>
</dbReference>
<evidence type="ECO:0000259" key="21">
    <source>
        <dbReference type="Pfam" id="PF02875"/>
    </source>
</evidence>
<dbReference type="GO" id="GO:0051301">
    <property type="term" value="P:cell division"/>
    <property type="evidence" value="ECO:0007669"/>
    <property type="project" value="UniProtKB-KW"/>
</dbReference>
<dbReference type="InterPro" id="IPR036615">
    <property type="entry name" value="Mur_ligase_C_dom_sf"/>
</dbReference>
<dbReference type="GO" id="GO:0008764">
    <property type="term" value="F:UDP-N-acetylmuramoylalanine-D-glutamate ligase activity"/>
    <property type="evidence" value="ECO:0007669"/>
    <property type="project" value="UniProtKB-UniRule"/>
</dbReference>
<evidence type="ECO:0000256" key="2">
    <source>
        <dbReference type="ARBA" id="ARBA00004496"/>
    </source>
</evidence>
<proteinExistence type="inferred from homology"/>
<feature type="domain" description="Mur ligase C-terminal" evidence="21">
    <location>
        <begin position="314"/>
        <end position="426"/>
    </location>
</feature>
<evidence type="ECO:0000256" key="20">
    <source>
        <dbReference type="RuleBase" id="RU003664"/>
    </source>
</evidence>
<reference evidence="23 24" key="1">
    <citation type="submission" date="2019-05" db="EMBL/GenBank/DDBJ databases">
        <title>Culicoidintestinum kansasii gen. nov., sp. nov. from the gastrointestinal tract of the biting midge, Culicoides sonorensis.</title>
        <authorList>
            <person name="Neupane S."/>
            <person name="Ghosh A."/>
            <person name="Gunther S."/>
            <person name="Martin K."/>
            <person name="Zurek L."/>
        </authorList>
    </citation>
    <scope>NUCLEOTIDE SEQUENCE [LARGE SCALE GENOMIC DNA]</scope>
    <source>
        <strain evidence="23 24">CS-1</strain>
    </source>
</reference>
<dbReference type="PROSITE" id="PS01011">
    <property type="entry name" value="FOLYLPOLYGLU_SYNT_1"/>
    <property type="match status" value="1"/>
</dbReference>
<comment type="function">
    <text evidence="1 19 20">Cell wall formation. Catalyzes the addition of glutamate to the nucleotide precursor UDP-N-acetylmuramoyl-L-alanine (UMA).</text>
</comment>
<dbReference type="Gene3D" id="3.40.50.720">
    <property type="entry name" value="NAD(P)-binding Rossmann-like Domain"/>
    <property type="match status" value="1"/>
</dbReference>
<evidence type="ECO:0000256" key="9">
    <source>
        <dbReference type="ARBA" id="ARBA00022618"/>
    </source>
</evidence>
<dbReference type="GO" id="GO:0009252">
    <property type="term" value="P:peptidoglycan biosynthetic process"/>
    <property type="evidence" value="ECO:0007669"/>
    <property type="project" value="UniProtKB-UniRule"/>
</dbReference>
<gene>
    <name evidence="19" type="primary">murD</name>
    <name evidence="23" type="ORF">FEZ08_09975</name>
</gene>
<comment type="caution">
    <text evidence="23">The sequence shown here is derived from an EMBL/GenBank/DDBJ whole genome shotgun (WGS) entry which is preliminary data.</text>
</comment>
<keyword evidence="10 19" id="KW-0547">Nucleotide-binding</keyword>
<dbReference type="Pfam" id="PF21799">
    <property type="entry name" value="MurD-like_N"/>
    <property type="match status" value="1"/>
</dbReference>
<organism evidence="23 24">
    <name type="scientific">Culicoidibacter larvae</name>
    <dbReference type="NCBI Taxonomy" id="2579976"/>
    <lineage>
        <taxon>Bacteria</taxon>
        <taxon>Bacillati</taxon>
        <taxon>Bacillota</taxon>
        <taxon>Culicoidibacteria</taxon>
        <taxon>Culicoidibacterales</taxon>
        <taxon>Culicoidibacteraceae</taxon>
        <taxon>Culicoidibacter</taxon>
    </lineage>
</organism>
<name>A0A5R8Q9N1_9FIRM</name>
<evidence type="ECO:0000256" key="8">
    <source>
        <dbReference type="ARBA" id="ARBA00022598"/>
    </source>
</evidence>
<dbReference type="EMBL" id="VBWP01000009">
    <property type="protein sequence ID" value="TLG72147.1"/>
    <property type="molecule type" value="Genomic_DNA"/>
</dbReference>
<dbReference type="PANTHER" id="PTHR43692">
    <property type="entry name" value="UDP-N-ACETYLMURAMOYLALANINE--D-GLUTAMATE LIGASE"/>
    <property type="match status" value="1"/>
</dbReference>
<protein>
    <recommendedName>
        <fullName evidence="6 19">UDP-N-acetylmuramoylalanine--D-glutamate ligase</fullName>
        <ecNumber evidence="5 19">6.3.2.9</ecNumber>
    </recommendedName>
    <alternativeName>
        <fullName evidence="17 19">D-glutamic acid-adding enzyme</fullName>
    </alternativeName>
    <alternativeName>
        <fullName evidence="16 19">UDP-N-acetylmuramoyl-L-alanyl-D-glutamate synthetase</fullName>
    </alternativeName>
</protein>
<evidence type="ECO:0000256" key="1">
    <source>
        <dbReference type="ARBA" id="ARBA00002734"/>
    </source>
</evidence>
<keyword evidence="15 19" id="KW-0961">Cell wall biogenesis/degradation</keyword>
<dbReference type="PANTHER" id="PTHR43692:SF1">
    <property type="entry name" value="UDP-N-ACETYLMURAMOYLALANINE--D-GLUTAMATE LIGASE"/>
    <property type="match status" value="1"/>
</dbReference>
<keyword evidence="13 19" id="KW-0573">Peptidoglycan synthesis</keyword>
<sequence>MRVAEDFFDNKRVLVLGLAKSGYYVALLLQRLRAHVIVNEYKEIDAEDQYAKDLTERGIQIVSGGHPLSLLDGLDLIVKSPGIPYRNSLLVEAAKRNIPIVTEVEIPFLASDCEFIGITGTNGKTTTTVLLHQMLTAGGLDAHLAGNIGEVTSRVIEEVNSDALLVTELSSFQLMGMPSFHPHVSILLNLDEAHLDFHESIEEYHQAKCLIFKNQSADDFLVYNAEQAEIVHAAATANCQLVPFSTVENEPAGACIVDGVVYFKGEAIMPMEKIQLPGSHNLENILAAISVAKLYHVSNEKIVQVLSTFSGVAHRLEYVTTINKRLIYNNSKSTNIKSTQTALAAFEQPIVLIAGGLDRGIEFDDLRPYTENVKAIVAYGQTQSKFAQLAEKMKISCALADSLAEATVMAYGFSEPGDVILLSPACASWDQFRSFEERGDIFKQQVSCLAKELKEEC</sequence>
<evidence type="ECO:0000256" key="19">
    <source>
        <dbReference type="HAMAP-Rule" id="MF_00639"/>
    </source>
</evidence>
<keyword evidence="24" id="KW-1185">Reference proteome</keyword>
<evidence type="ECO:0000256" key="4">
    <source>
        <dbReference type="ARBA" id="ARBA00010416"/>
    </source>
</evidence>
<dbReference type="EC" id="6.3.2.9" evidence="5 19"/>